<protein>
    <submittedName>
        <fullName evidence="3">Hydrolase</fullName>
    </submittedName>
</protein>
<dbReference type="HOGENOM" id="CLU_068979_5_6_4"/>
<sequence length="188" mass="20807">MSQAQQTQTSRTALIVIDAQESFRQRPFWREDDLAVYFARQQALIDGAVARGVPIVQVFHVASGPFSRESGFVRTLEELHLTPDFTVDKTKHSALAGSTLGAWLVAHGITRLIVSGVRTEQCCETTTRAASDAGYQVDFVTEATLTFPMRHPRTGRELSTAELKERTETVLVDRFARIVTVEEALAAV</sequence>
<dbReference type="Pfam" id="PF00857">
    <property type="entry name" value="Isochorismatase"/>
    <property type="match status" value="1"/>
</dbReference>
<evidence type="ECO:0000313" key="3">
    <source>
        <dbReference type="EMBL" id="AKC71070.1"/>
    </source>
</evidence>
<dbReference type="EMBL" id="CP011253">
    <property type="protein sequence ID" value="AKC71070.1"/>
    <property type="molecule type" value="Genomic_DNA"/>
</dbReference>
<dbReference type="PANTHER" id="PTHR43540">
    <property type="entry name" value="PEROXYUREIDOACRYLATE/UREIDOACRYLATE AMIDOHYDROLASE-RELATED"/>
    <property type="match status" value="1"/>
</dbReference>
<reference evidence="3" key="1">
    <citation type="submission" date="2016-06" db="EMBL/GenBank/DDBJ databases">
        <title>Pandoraea oxalativorans DSM 23570 Genome Sequencing.</title>
        <authorList>
            <person name="Ee R."/>
            <person name="Lim Y.-L."/>
            <person name="Yong D."/>
            <person name="Yin W.-F."/>
            <person name="Chan K.-G."/>
        </authorList>
    </citation>
    <scope>NUCLEOTIDE SEQUENCE</scope>
    <source>
        <strain evidence="3">DSM 23570</strain>
    </source>
</reference>
<proteinExistence type="predicted"/>
<dbReference type="GO" id="GO:0016787">
    <property type="term" value="F:hydrolase activity"/>
    <property type="evidence" value="ECO:0007669"/>
    <property type="project" value="UniProtKB-KW"/>
</dbReference>
<dbReference type="OrthoDB" id="5360912at2"/>
<keyword evidence="4" id="KW-1185">Reference proteome</keyword>
<dbReference type="KEGG" id="pox:MB84_18740"/>
<dbReference type="Proteomes" id="UP000035050">
    <property type="component" value="Chromosome"/>
</dbReference>
<evidence type="ECO:0000313" key="4">
    <source>
        <dbReference type="Proteomes" id="UP000035050"/>
    </source>
</evidence>
<organism evidence="3 4">
    <name type="scientific">Pandoraea oxalativorans</name>
    <dbReference type="NCBI Taxonomy" id="573737"/>
    <lineage>
        <taxon>Bacteria</taxon>
        <taxon>Pseudomonadati</taxon>
        <taxon>Pseudomonadota</taxon>
        <taxon>Betaproteobacteria</taxon>
        <taxon>Burkholderiales</taxon>
        <taxon>Burkholderiaceae</taxon>
        <taxon>Pandoraea</taxon>
    </lineage>
</organism>
<dbReference type="InterPro" id="IPR036380">
    <property type="entry name" value="Isochorismatase-like_sf"/>
</dbReference>
<feature type="domain" description="Isochorismatase-like" evidence="2">
    <location>
        <begin position="12"/>
        <end position="153"/>
    </location>
</feature>
<dbReference type="PANTHER" id="PTHR43540:SF6">
    <property type="entry name" value="ISOCHORISMATASE-LIKE DOMAIN-CONTAINING PROTEIN"/>
    <property type="match status" value="1"/>
</dbReference>
<dbReference type="RefSeq" id="WP_046292239.1">
    <property type="nucleotide sequence ID" value="NZ_CP011253.3"/>
</dbReference>
<name>A0A0E3YE46_9BURK</name>
<evidence type="ECO:0000256" key="1">
    <source>
        <dbReference type="ARBA" id="ARBA00022801"/>
    </source>
</evidence>
<dbReference type="InterPro" id="IPR000868">
    <property type="entry name" value="Isochorismatase-like_dom"/>
</dbReference>
<dbReference type="InterPro" id="IPR050272">
    <property type="entry name" value="Isochorismatase-like_hydrls"/>
</dbReference>
<dbReference type="AlphaFoldDB" id="A0A0E3YE46"/>
<gene>
    <name evidence="3" type="ORF">MB84_18740</name>
</gene>
<dbReference type="SUPFAM" id="SSF52499">
    <property type="entry name" value="Isochorismatase-like hydrolases"/>
    <property type="match status" value="1"/>
</dbReference>
<dbReference type="Gene3D" id="3.40.50.850">
    <property type="entry name" value="Isochorismatase-like"/>
    <property type="match status" value="1"/>
</dbReference>
<dbReference type="PATRIC" id="fig|573737.6.peg.4714"/>
<evidence type="ECO:0000259" key="2">
    <source>
        <dbReference type="Pfam" id="PF00857"/>
    </source>
</evidence>
<keyword evidence="1 3" id="KW-0378">Hydrolase</keyword>
<accession>A0A0E3YE46</accession>